<proteinExistence type="inferred from homology"/>
<evidence type="ECO:0000256" key="5">
    <source>
        <dbReference type="ARBA" id="ARBA00023163"/>
    </source>
</evidence>
<keyword evidence="5 7" id="KW-0804">Transcription</keyword>
<comment type="subcellular location">
    <subcellularLocation>
        <location evidence="1 7">Nucleus</location>
    </subcellularLocation>
</comment>
<sequence length="125" mass="15313">MSLPDDKTRFECELDFVTMLGDSKFVQYLQKYYFDDEYFVDWIKYLQYFRQPPYVRFVKNPISLFYLENLQHQQFRQHLLLTATNDGQVENTNLKYFEAQLTKFYKTFREVTQEGLKQADKEARQ</sequence>
<dbReference type="Gene3D" id="1.10.10.1340">
    <property type="entry name" value="Mediator of RNA polymerase II, submodule Med31 (Soh1)"/>
    <property type="match status" value="1"/>
</dbReference>
<dbReference type="GO" id="GO:0006355">
    <property type="term" value="P:regulation of DNA-templated transcription"/>
    <property type="evidence" value="ECO:0007669"/>
    <property type="project" value="InterPro"/>
</dbReference>
<name>A0AA86N6G8_9EUKA</name>
<evidence type="ECO:0000256" key="4">
    <source>
        <dbReference type="ARBA" id="ARBA00023159"/>
    </source>
</evidence>
<dbReference type="PANTHER" id="PTHR13186">
    <property type="entry name" value="MEDIATOR OF RNA POLYMERASE II TRANSCRIPTION SUBUNIT 31"/>
    <property type="match status" value="1"/>
</dbReference>
<comment type="subunit">
    <text evidence="7">Component of the Mediator complex.</text>
</comment>
<dbReference type="EMBL" id="CAXDID020000384">
    <property type="protein sequence ID" value="CAL6085236.1"/>
    <property type="molecule type" value="Genomic_DNA"/>
</dbReference>
<keyword evidence="6 7" id="KW-0539">Nucleus</keyword>
<dbReference type="Proteomes" id="UP001642409">
    <property type="component" value="Unassembled WGS sequence"/>
</dbReference>
<evidence type="ECO:0000256" key="3">
    <source>
        <dbReference type="ARBA" id="ARBA00023015"/>
    </source>
</evidence>
<evidence type="ECO:0000256" key="2">
    <source>
        <dbReference type="ARBA" id="ARBA00006378"/>
    </source>
</evidence>
<dbReference type="Pfam" id="PF05669">
    <property type="entry name" value="Med31"/>
    <property type="match status" value="1"/>
</dbReference>
<reference evidence="8" key="1">
    <citation type="submission" date="2023-06" db="EMBL/GenBank/DDBJ databases">
        <authorList>
            <person name="Kurt Z."/>
        </authorList>
    </citation>
    <scope>NUCLEOTIDE SEQUENCE</scope>
</reference>
<evidence type="ECO:0000313" key="9">
    <source>
        <dbReference type="EMBL" id="CAL6085236.1"/>
    </source>
</evidence>
<evidence type="ECO:0000256" key="7">
    <source>
        <dbReference type="RuleBase" id="RU364129"/>
    </source>
</evidence>
<gene>
    <name evidence="8" type="ORF">HINF_LOCUS1375</name>
    <name evidence="9" type="ORF">HINF_LOCUS62587</name>
</gene>
<evidence type="ECO:0000256" key="1">
    <source>
        <dbReference type="ARBA" id="ARBA00004123"/>
    </source>
</evidence>
<dbReference type="EMBL" id="CATOUU010000032">
    <property type="protein sequence ID" value="CAI9913730.1"/>
    <property type="molecule type" value="Genomic_DNA"/>
</dbReference>
<comment type="function">
    <text evidence="7">Component of the Mediator complex, a coactivator involved in the regulated transcription of nearly all RNA polymerase II-dependent genes. Mediator functions as a bridge to convey information from gene-specific regulatory proteins to the basal RNA polymerase II transcription machinery. Mediator is recruited to promoters by direct interactions with regulatory proteins and serves as a scaffold for the assembly of a functional preinitiation complex with RNA polymerase II and the general transcription factors.</text>
</comment>
<evidence type="ECO:0000256" key="6">
    <source>
        <dbReference type="ARBA" id="ARBA00023242"/>
    </source>
</evidence>
<dbReference type="InterPro" id="IPR008831">
    <property type="entry name" value="Mediator_Med31"/>
</dbReference>
<dbReference type="GO" id="GO:0016592">
    <property type="term" value="C:mediator complex"/>
    <property type="evidence" value="ECO:0007669"/>
    <property type="project" value="InterPro"/>
</dbReference>
<dbReference type="GO" id="GO:0003712">
    <property type="term" value="F:transcription coregulator activity"/>
    <property type="evidence" value="ECO:0007669"/>
    <property type="project" value="InterPro"/>
</dbReference>
<reference evidence="9 10" key="2">
    <citation type="submission" date="2024-07" db="EMBL/GenBank/DDBJ databases">
        <authorList>
            <person name="Akdeniz Z."/>
        </authorList>
    </citation>
    <scope>NUCLEOTIDE SEQUENCE [LARGE SCALE GENOMIC DNA]</scope>
</reference>
<evidence type="ECO:0000313" key="10">
    <source>
        <dbReference type="Proteomes" id="UP001642409"/>
    </source>
</evidence>
<dbReference type="InterPro" id="IPR038089">
    <property type="entry name" value="Med31_sf"/>
</dbReference>
<organism evidence="8">
    <name type="scientific">Hexamita inflata</name>
    <dbReference type="NCBI Taxonomy" id="28002"/>
    <lineage>
        <taxon>Eukaryota</taxon>
        <taxon>Metamonada</taxon>
        <taxon>Diplomonadida</taxon>
        <taxon>Hexamitidae</taxon>
        <taxon>Hexamitinae</taxon>
        <taxon>Hexamita</taxon>
    </lineage>
</organism>
<accession>A0AA86N6G8</accession>
<protein>
    <recommendedName>
        <fullName evidence="7">Mediator of RNA polymerase II transcription subunit 31</fullName>
    </recommendedName>
</protein>
<dbReference type="AlphaFoldDB" id="A0AA86N6G8"/>
<evidence type="ECO:0000313" key="8">
    <source>
        <dbReference type="EMBL" id="CAI9913730.1"/>
    </source>
</evidence>
<keyword evidence="10" id="KW-1185">Reference proteome</keyword>
<keyword evidence="4 7" id="KW-0010">Activator</keyword>
<keyword evidence="3 7" id="KW-0805">Transcription regulation</keyword>
<comment type="similarity">
    <text evidence="2 7">Belongs to the Mediator complex subunit 31 family.</text>
</comment>
<comment type="caution">
    <text evidence="8">The sequence shown here is derived from an EMBL/GenBank/DDBJ whole genome shotgun (WGS) entry which is preliminary data.</text>
</comment>